<evidence type="ECO:0000313" key="2">
    <source>
        <dbReference type="EMBL" id="ABF42364.1"/>
    </source>
</evidence>
<name>Q1IL86_KORVE</name>
<dbReference type="EnsemblBacteria" id="ABF42364">
    <property type="protein sequence ID" value="ABF42364"/>
    <property type="gene ID" value="Acid345_3363"/>
</dbReference>
<dbReference type="InterPro" id="IPR011990">
    <property type="entry name" value="TPR-like_helical_dom_sf"/>
</dbReference>
<dbReference type="Gene3D" id="1.25.40.10">
    <property type="entry name" value="Tetratricopeptide repeat domain"/>
    <property type="match status" value="1"/>
</dbReference>
<feature type="chain" id="PRO_5004190856" description="Tetratricopeptide repeat protein" evidence="1">
    <location>
        <begin position="21"/>
        <end position="536"/>
    </location>
</feature>
<accession>Q1IL86</accession>
<dbReference type="EMBL" id="CP000360">
    <property type="protein sequence ID" value="ABF42364.1"/>
    <property type="molecule type" value="Genomic_DNA"/>
</dbReference>
<proteinExistence type="predicted"/>
<dbReference type="AlphaFoldDB" id="Q1IL86"/>
<dbReference type="HOGENOM" id="CLU_507871_0_0_0"/>
<dbReference type="STRING" id="204669.Acid345_3363"/>
<protein>
    <recommendedName>
        <fullName evidence="4">Tetratricopeptide repeat protein</fullName>
    </recommendedName>
</protein>
<keyword evidence="1" id="KW-0732">Signal</keyword>
<dbReference type="Proteomes" id="UP000002432">
    <property type="component" value="Chromosome"/>
</dbReference>
<evidence type="ECO:0000256" key="1">
    <source>
        <dbReference type="SAM" id="SignalP"/>
    </source>
</evidence>
<dbReference type="KEGG" id="aba:Acid345_3363"/>
<dbReference type="SUPFAM" id="SSF48452">
    <property type="entry name" value="TPR-like"/>
    <property type="match status" value="1"/>
</dbReference>
<dbReference type="eggNOG" id="COG0457">
    <property type="taxonomic scope" value="Bacteria"/>
</dbReference>
<dbReference type="RefSeq" id="WP_011524163.1">
    <property type="nucleotide sequence ID" value="NC_008009.1"/>
</dbReference>
<evidence type="ECO:0008006" key="4">
    <source>
        <dbReference type="Google" id="ProtNLM"/>
    </source>
</evidence>
<evidence type="ECO:0000313" key="3">
    <source>
        <dbReference type="Proteomes" id="UP000002432"/>
    </source>
</evidence>
<reference evidence="2 3" key="1">
    <citation type="journal article" date="2009" name="Appl. Environ. Microbiol.">
        <title>Three genomes from the phylum Acidobacteria provide insight into the lifestyles of these microorganisms in soils.</title>
        <authorList>
            <person name="Ward N.L."/>
            <person name="Challacombe J.F."/>
            <person name="Janssen P.H."/>
            <person name="Henrissat B."/>
            <person name="Coutinho P.M."/>
            <person name="Wu M."/>
            <person name="Xie G."/>
            <person name="Haft D.H."/>
            <person name="Sait M."/>
            <person name="Badger J."/>
            <person name="Barabote R.D."/>
            <person name="Bradley B."/>
            <person name="Brettin T.S."/>
            <person name="Brinkac L.M."/>
            <person name="Bruce D."/>
            <person name="Creasy T."/>
            <person name="Daugherty S.C."/>
            <person name="Davidsen T.M."/>
            <person name="DeBoy R.T."/>
            <person name="Detter J.C."/>
            <person name="Dodson R.J."/>
            <person name="Durkin A.S."/>
            <person name="Ganapathy A."/>
            <person name="Gwinn-Giglio M."/>
            <person name="Han C.S."/>
            <person name="Khouri H."/>
            <person name="Kiss H."/>
            <person name="Kothari S.P."/>
            <person name="Madupu R."/>
            <person name="Nelson K.E."/>
            <person name="Nelson W.C."/>
            <person name="Paulsen I."/>
            <person name="Penn K."/>
            <person name="Ren Q."/>
            <person name="Rosovitz M.J."/>
            <person name="Selengut J.D."/>
            <person name="Shrivastava S."/>
            <person name="Sullivan S.A."/>
            <person name="Tapia R."/>
            <person name="Thompson L.S."/>
            <person name="Watkins K.L."/>
            <person name="Yang Q."/>
            <person name="Yu C."/>
            <person name="Zafar N."/>
            <person name="Zhou L."/>
            <person name="Kuske C.R."/>
        </authorList>
    </citation>
    <scope>NUCLEOTIDE SEQUENCE [LARGE SCALE GENOMIC DNA]</scope>
    <source>
        <strain evidence="2 3">Ellin345</strain>
    </source>
</reference>
<gene>
    <name evidence="2" type="ordered locus">Acid345_3363</name>
</gene>
<organism evidence="2 3">
    <name type="scientific">Koribacter versatilis (strain Ellin345)</name>
    <dbReference type="NCBI Taxonomy" id="204669"/>
    <lineage>
        <taxon>Bacteria</taxon>
        <taxon>Pseudomonadati</taxon>
        <taxon>Acidobacteriota</taxon>
        <taxon>Terriglobia</taxon>
        <taxon>Terriglobales</taxon>
        <taxon>Candidatus Korobacteraceae</taxon>
        <taxon>Candidatus Korobacter</taxon>
    </lineage>
</organism>
<sequence length="536" mass="60501">MKFRIFLSILICVASGLAQDAPHLATADALANKGDRAAAIRMYESLLAKDAGNERQVTPRLARQLLWSDMAEKSLPLFRRAISTNADDCELRLDYATALSWSDHLKQSFKEYATIGEVCAKYKTEVLLGQARVLRWMDKPSASSEIYRQLLDDPKAQDAAKIGLVLNLQAEDRYRESRTVAQQDLKAGIRDEALYIAVAGDDVRLGNSAGALNDISDTPKQYASNRQLTDLHDYLERRDNPTIDEHSSNFHDRDGTSYISNETGFRTTTFSTGINFIQGFSRLFGDTVQNAEGSVVADWTTASVDHHFGESLFMNGRVTSSRFRNVGGFDPYTGEINAVITPQDRTRIDITAARVLISDNYQALAHHLVGNFVSAGADIPAGVDWTFTGAMDYTHWTEGNNRMRYRFIPAYRVEGRPRITVSLPMLFQTYDQGFSFNLFSPKRYFEVGPAVNLYIRKWHYWNFSAYGEIGAQHEDAQPWRPMGQVRAHADRDLWRHWATTASVGWSNSNVASPSGFERFSLEAGLSYRFGDEKRRW</sequence>
<feature type="signal peptide" evidence="1">
    <location>
        <begin position="1"/>
        <end position="20"/>
    </location>
</feature>
<keyword evidence="3" id="KW-1185">Reference proteome</keyword>